<sequence length="535" mass="60519">MANKNAPRKIWRHVGGEGGYKYLDDMTAKEMADQEVINRSYDPVMAADAASHQKCFDYYEQKQREERAKKFDLRLRIGVFFDGTGNNASNTFDGKRCGAHYPVRAEDLDGSCKAYMADPESSYGNDLSNVARLWDLYKSDEVLKGSGKSRSLQRRFYVDGIGTVRGEEDSWIGSGTGRGETGVEERVGKMFQQLLRWMQSLSGLHLDAEISAVTFDVFGFSRGAAAARHFVNQVTSGTQGYWRELMDRSQLKFSACYAPYTDVQLGFVGLFDTVASIVGWDNLGNLSSKHIPLLQLYLRPNRINNVVQLVARDEKRFNFALSEVGPDHLDIKLPGVHSDIGGGYRALLEEELMVTPLQALEVTLDQDVTDTSIYRDAVEAKARWIAEGWPADALHIVTPKAERLPPDSEDRMAPLRKRVYAGLQIRREVRGELSLVYFRVMHALAKAKQVPLKDIEDKPEYLIPEELEPLCERFVAGDYSVTPTEERLLRRRYIHTSAHWNHPLAKARGKAITLLYINSPMENGIRVRHPHVRTT</sequence>
<reference evidence="2 3" key="1">
    <citation type="submission" date="2019-06" db="EMBL/GenBank/DDBJ databases">
        <title>Pseudomonas bimorpha sp. nov. isolated from bovine raw milk and skim milk concentrate.</title>
        <authorList>
            <person name="Hofmann K."/>
            <person name="Huptas C."/>
            <person name="Doll E."/>
            <person name="Scherer S."/>
            <person name="Wenning M."/>
        </authorList>
    </citation>
    <scope>NUCLEOTIDE SEQUENCE [LARGE SCALE GENOMIC DNA]</scope>
    <source>
        <strain evidence="2 3">DSM 108989</strain>
    </source>
</reference>
<dbReference type="Pfam" id="PF09994">
    <property type="entry name" value="T6SS_Tle1-like_cat"/>
    <property type="match status" value="1"/>
</dbReference>
<name>A0ABY3GDW3_9PSED</name>
<keyword evidence="3" id="KW-1185">Reference proteome</keyword>
<organism evidence="2 3">
    <name type="scientific">Pseudomonas saxonica</name>
    <dbReference type="NCBI Taxonomy" id="2600598"/>
    <lineage>
        <taxon>Bacteria</taxon>
        <taxon>Pseudomonadati</taxon>
        <taxon>Pseudomonadota</taxon>
        <taxon>Gammaproteobacteria</taxon>
        <taxon>Pseudomonadales</taxon>
        <taxon>Pseudomonadaceae</taxon>
        <taxon>Pseudomonas</taxon>
    </lineage>
</organism>
<feature type="domain" description="T6SS Phospholipase effector Tle1-like catalytic" evidence="1">
    <location>
        <begin position="256"/>
        <end position="354"/>
    </location>
</feature>
<evidence type="ECO:0000313" key="2">
    <source>
        <dbReference type="EMBL" id="TWR87364.1"/>
    </source>
</evidence>
<accession>A0ABY3GDW3</accession>
<gene>
    <name evidence="2" type="ORF">FJD38_18390</name>
</gene>
<dbReference type="EMBL" id="VFIO01000008">
    <property type="protein sequence ID" value="TWR87364.1"/>
    <property type="molecule type" value="Genomic_DNA"/>
</dbReference>
<protein>
    <submittedName>
        <fullName evidence="2">DUF2235 domain-containing protein</fullName>
    </submittedName>
</protein>
<dbReference type="PANTHER" id="PTHR33840:SF1">
    <property type="entry name" value="TLE1 PHOSPHOLIPASE DOMAIN-CONTAINING PROTEIN"/>
    <property type="match status" value="1"/>
</dbReference>
<evidence type="ECO:0000259" key="1">
    <source>
        <dbReference type="Pfam" id="PF09994"/>
    </source>
</evidence>
<proteinExistence type="predicted"/>
<dbReference type="InterPro" id="IPR018712">
    <property type="entry name" value="Tle1-like_cat"/>
</dbReference>
<dbReference type="Proteomes" id="UP000318428">
    <property type="component" value="Unassembled WGS sequence"/>
</dbReference>
<evidence type="ECO:0000313" key="3">
    <source>
        <dbReference type="Proteomes" id="UP000318428"/>
    </source>
</evidence>
<comment type="caution">
    <text evidence="2">The sequence shown here is derived from an EMBL/GenBank/DDBJ whole genome shotgun (WGS) entry which is preliminary data.</text>
</comment>
<dbReference type="PANTHER" id="PTHR33840">
    <property type="match status" value="1"/>
</dbReference>